<dbReference type="Proteomes" id="UP000054877">
    <property type="component" value="Unassembled WGS sequence"/>
</dbReference>
<dbReference type="AlphaFoldDB" id="A0A0W0YZM1"/>
<accession>A0A0W0YZM1</accession>
<sequence length="53" mass="5665">MRDNAHLGAHLSHGTTLNHKTPNTAAGLLTGYGSFAKKICAQNLIPKYQIMAS</sequence>
<reference evidence="2 3" key="1">
    <citation type="submission" date="2015-11" db="EMBL/GenBank/DDBJ databases">
        <title>Genomic analysis of 38 Legionella species identifies large and diverse effector repertoires.</title>
        <authorList>
            <person name="Burstein D."/>
            <person name="Amaro F."/>
            <person name="Zusman T."/>
            <person name="Lifshitz Z."/>
            <person name="Cohen O."/>
            <person name="Gilbert J.A."/>
            <person name="Pupko T."/>
            <person name="Shuman H.A."/>
            <person name="Segal G."/>
        </authorList>
    </citation>
    <scope>NUCLEOTIDE SEQUENCE [LARGE SCALE GENOMIC DNA]</scope>
    <source>
        <strain evidence="2 3">Mt.St.Helens-9</strain>
    </source>
</reference>
<evidence type="ECO:0000313" key="3">
    <source>
        <dbReference type="Proteomes" id="UP000054877"/>
    </source>
</evidence>
<protein>
    <submittedName>
        <fullName evidence="2">Uncharacterized protein</fullName>
    </submittedName>
</protein>
<keyword evidence="3" id="KW-1185">Reference proteome</keyword>
<feature type="region of interest" description="Disordered" evidence="1">
    <location>
        <begin position="1"/>
        <end position="20"/>
    </location>
</feature>
<evidence type="ECO:0000256" key="1">
    <source>
        <dbReference type="SAM" id="MobiDB-lite"/>
    </source>
</evidence>
<evidence type="ECO:0000313" key="2">
    <source>
        <dbReference type="EMBL" id="KTD62051.1"/>
    </source>
</evidence>
<dbReference type="EMBL" id="LNYX01000030">
    <property type="protein sequence ID" value="KTD62051.1"/>
    <property type="molecule type" value="Genomic_DNA"/>
</dbReference>
<proteinExistence type="predicted"/>
<comment type="caution">
    <text evidence="2">The sequence shown here is derived from an EMBL/GenBank/DDBJ whole genome shotgun (WGS) entry which is preliminary data.</text>
</comment>
<name>A0A0W0YZM1_LEGSP</name>
<organism evidence="2 3">
    <name type="scientific">Legionella spiritensis</name>
    <dbReference type="NCBI Taxonomy" id="452"/>
    <lineage>
        <taxon>Bacteria</taxon>
        <taxon>Pseudomonadati</taxon>
        <taxon>Pseudomonadota</taxon>
        <taxon>Gammaproteobacteria</taxon>
        <taxon>Legionellales</taxon>
        <taxon>Legionellaceae</taxon>
        <taxon>Legionella</taxon>
    </lineage>
</organism>
<gene>
    <name evidence="2" type="ORF">Lspi_1901</name>
</gene>